<dbReference type="Proteomes" id="UP000306102">
    <property type="component" value="Unassembled WGS sequence"/>
</dbReference>
<evidence type="ECO:0000313" key="2">
    <source>
        <dbReference type="EMBL" id="THF95147.1"/>
    </source>
</evidence>
<dbReference type="AlphaFoldDB" id="A0A4S4CZM2"/>
<keyword evidence="1" id="KW-0472">Membrane</keyword>
<gene>
    <name evidence="2" type="ORF">TEA_020328</name>
</gene>
<protein>
    <submittedName>
        <fullName evidence="2">Uncharacterized protein</fullName>
    </submittedName>
</protein>
<evidence type="ECO:0000256" key="1">
    <source>
        <dbReference type="SAM" id="Phobius"/>
    </source>
</evidence>
<keyword evidence="1" id="KW-1133">Transmembrane helix</keyword>
<reference evidence="2 3" key="1">
    <citation type="journal article" date="2018" name="Proc. Natl. Acad. Sci. U.S.A.">
        <title>Draft genome sequence of Camellia sinensis var. sinensis provides insights into the evolution of the tea genome and tea quality.</title>
        <authorList>
            <person name="Wei C."/>
            <person name="Yang H."/>
            <person name="Wang S."/>
            <person name="Zhao J."/>
            <person name="Liu C."/>
            <person name="Gao L."/>
            <person name="Xia E."/>
            <person name="Lu Y."/>
            <person name="Tai Y."/>
            <person name="She G."/>
            <person name="Sun J."/>
            <person name="Cao H."/>
            <person name="Tong W."/>
            <person name="Gao Q."/>
            <person name="Li Y."/>
            <person name="Deng W."/>
            <person name="Jiang X."/>
            <person name="Wang W."/>
            <person name="Chen Q."/>
            <person name="Zhang S."/>
            <person name="Li H."/>
            <person name="Wu J."/>
            <person name="Wang P."/>
            <person name="Li P."/>
            <person name="Shi C."/>
            <person name="Zheng F."/>
            <person name="Jian J."/>
            <person name="Huang B."/>
            <person name="Shan D."/>
            <person name="Shi M."/>
            <person name="Fang C."/>
            <person name="Yue Y."/>
            <person name="Li F."/>
            <person name="Li D."/>
            <person name="Wei S."/>
            <person name="Han B."/>
            <person name="Jiang C."/>
            <person name="Yin Y."/>
            <person name="Xia T."/>
            <person name="Zhang Z."/>
            <person name="Bennetzen J.L."/>
            <person name="Zhao S."/>
            <person name="Wan X."/>
        </authorList>
    </citation>
    <scope>NUCLEOTIDE SEQUENCE [LARGE SCALE GENOMIC DNA]</scope>
    <source>
        <strain evidence="3">cv. Shuchazao</strain>
        <tissue evidence="2">Leaf</tissue>
    </source>
</reference>
<keyword evidence="1" id="KW-0812">Transmembrane</keyword>
<organism evidence="2 3">
    <name type="scientific">Camellia sinensis var. sinensis</name>
    <name type="common">China tea</name>
    <dbReference type="NCBI Taxonomy" id="542762"/>
    <lineage>
        <taxon>Eukaryota</taxon>
        <taxon>Viridiplantae</taxon>
        <taxon>Streptophyta</taxon>
        <taxon>Embryophyta</taxon>
        <taxon>Tracheophyta</taxon>
        <taxon>Spermatophyta</taxon>
        <taxon>Magnoliopsida</taxon>
        <taxon>eudicotyledons</taxon>
        <taxon>Gunneridae</taxon>
        <taxon>Pentapetalae</taxon>
        <taxon>asterids</taxon>
        <taxon>Ericales</taxon>
        <taxon>Theaceae</taxon>
        <taxon>Camellia</taxon>
    </lineage>
</organism>
<keyword evidence="3" id="KW-1185">Reference proteome</keyword>
<feature type="transmembrane region" description="Helical" evidence="1">
    <location>
        <begin position="142"/>
        <end position="163"/>
    </location>
</feature>
<sequence length="193" mass="21603">MGLGLEFKNYSLVCRYRSSISLLAMVGGDVKTHESEFLCLYPTSDILAQYIYIAVPSKSPPFNPTSTSSLRIKSGLILLVLLNYLMGSYKEEENRDGISYNRFRKIVKACVACLASFLISMVGGLILVWWVVKHHHSNTQLWMVPVGLIIFITPVIVFFSTFISDLCKPKEAGVSRLNHPVMPLDNSVGDPER</sequence>
<accession>A0A4S4CZM2</accession>
<feature type="transmembrane region" description="Helical" evidence="1">
    <location>
        <begin position="106"/>
        <end position="130"/>
    </location>
</feature>
<dbReference type="PANTHER" id="PTHR35165:SF1">
    <property type="entry name" value="OS04G0577375 PROTEIN"/>
    <property type="match status" value="1"/>
</dbReference>
<comment type="caution">
    <text evidence="2">The sequence shown here is derived from an EMBL/GenBank/DDBJ whole genome shotgun (WGS) entry which is preliminary data.</text>
</comment>
<evidence type="ECO:0000313" key="3">
    <source>
        <dbReference type="Proteomes" id="UP000306102"/>
    </source>
</evidence>
<dbReference type="PANTHER" id="PTHR35165">
    <property type="entry name" value="OS08G0113900 PROTEIN"/>
    <property type="match status" value="1"/>
</dbReference>
<name>A0A4S4CZM2_CAMSN</name>
<dbReference type="EMBL" id="SDRB02013350">
    <property type="protein sequence ID" value="THF95147.1"/>
    <property type="molecule type" value="Genomic_DNA"/>
</dbReference>
<dbReference type="InterPro" id="IPR032238">
    <property type="entry name" value="ATP-synth_Z"/>
</dbReference>
<proteinExistence type="predicted"/>
<dbReference type="Pfam" id="PF16594">
    <property type="entry name" value="ATP-synt_Z"/>
    <property type="match status" value="1"/>
</dbReference>